<proteinExistence type="inferred from homology"/>
<dbReference type="PANTHER" id="PTHR31447:SF0">
    <property type="entry name" value="HYDROXYPROLINE-RICH GLYCOPROTEIN FAMILY PROTEIN"/>
    <property type="match status" value="1"/>
</dbReference>
<evidence type="ECO:0000313" key="4">
    <source>
        <dbReference type="Proteomes" id="UP000230069"/>
    </source>
</evidence>
<dbReference type="InParanoid" id="A0A2G5F7K7"/>
<evidence type="ECO:0000256" key="1">
    <source>
        <dbReference type="ARBA" id="ARBA00007879"/>
    </source>
</evidence>
<dbReference type="GO" id="GO:0032451">
    <property type="term" value="F:demethylase activity"/>
    <property type="evidence" value="ECO:0007669"/>
    <property type="project" value="InterPro"/>
</dbReference>
<dbReference type="EMBL" id="KZ305019">
    <property type="protein sequence ID" value="PIA63906.1"/>
    <property type="molecule type" value="Genomic_DNA"/>
</dbReference>
<keyword evidence="4" id="KW-1185">Reference proteome</keyword>
<dbReference type="InterPro" id="IPR044842">
    <property type="entry name" value="ALKBH9B/ALKBH10B-like"/>
</dbReference>
<feature type="compositionally biased region" description="Polar residues" evidence="2">
    <location>
        <begin position="626"/>
        <end position="655"/>
    </location>
</feature>
<gene>
    <name evidence="3" type="ORF">AQUCO_00201312v1</name>
</gene>
<evidence type="ECO:0000313" key="3">
    <source>
        <dbReference type="EMBL" id="PIA63906.1"/>
    </source>
</evidence>
<evidence type="ECO:0000256" key="2">
    <source>
        <dbReference type="SAM" id="MobiDB-lite"/>
    </source>
</evidence>
<organism evidence="3 4">
    <name type="scientific">Aquilegia coerulea</name>
    <name type="common">Rocky mountain columbine</name>
    <dbReference type="NCBI Taxonomy" id="218851"/>
    <lineage>
        <taxon>Eukaryota</taxon>
        <taxon>Viridiplantae</taxon>
        <taxon>Streptophyta</taxon>
        <taxon>Embryophyta</taxon>
        <taxon>Tracheophyta</taxon>
        <taxon>Spermatophyta</taxon>
        <taxon>Magnoliopsida</taxon>
        <taxon>Ranunculales</taxon>
        <taxon>Ranunculaceae</taxon>
        <taxon>Thalictroideae</taxon>
        <taxon>Aquilegia</taxon>
    </lineage>
</organism>
<dbReference type="InterPro" id="IPR037151">
    <property type="entry name" value="AlkB-like_sf"/>
</dbReference>
<dbReference type="OrthoDB" id="1916097at2759"/>
<comment type="similarity">
    <text evidence="1">Belongs to the alkB family.</text>
</comment>
<accession>A0A2G5F7K7</accession>
<sequence>MAMPQGNVVISDKMQFPSNGGSVVGGGAAEIHHRQWFMDDRDRFISWLRGEFAAANAIIDSLCHHFRSTSEPGEYDLVMSYIQQRRCNWNPVLHMQQYFSIADITFALQQAAWKKQQRHFDKVKFSDKDAKKTSSQGVTTRQWFRVENKESQNFSSDNHNRDGISSVQLVNMDSKKGDEKIEKDEETIEKVEAGKLNDNISSIAQEKEGIVGTANLNDNVGLKSSGSLEGIESDNTKAEAVKIEGTSNLNIGLDLMQKKDEEQYLIPIPKTFVGTEILDGKAVNVVEGLKLYGELFDSLKISSIVQLANEFRSSGRRGQLRAGQTYTASKRPMKGRGREVIQLGVPIVDAPPEDEIFTGNYEDRKMEAIPVLLQDVIDHLLSSQVIAVKPDSCIIDFFNEGDHSQPHVCPPWFGRPVCILSLTECDVTFGRLIGVGHPGEYRGSLKLSLSPGSLLLIQGRSADFAKHAISSTRRQRILLTLTKAQPKKLLLTDGQHLLPSAAAPPMSWGQLPSRPSNQSNHVRHSIGSKHFVAAGTTGVLPMPPIHQQHLPPPNNMQPVFIASPVAPAMPYPAPVPLPPASSGWTAVPPPRHPAPRFPLPGTGVFLPPGSGPPASPQQSISASAVPLNSSAETLTPSDNDSGTERLNCNSNASPKSKQDYTKKQDCNGITNTVLGGMMAGEKLADGVENGVDKAVGVVK</sequence>
<dbReference type="SUPFAM" id="SSF51197">
    <property type="entry name" value="Clavaminate synthase-like"/>
    <property type="match status" value="1"/>
</dbReference>
<dbReference type="FunCoup" id="A0A2G5F7K7">
    <property type="interactions" value="1650"/>
</dbReference>
<dbReference type="AlphaFoldDB" id="A0A2G5F7K7"/>
<dbReference type="PANTHER" id="PTHR31447">
    <property type="entry name" value="HYDROXYPROLINE-RICH GLYCOPROTEIN FAMILY PROTEIN-RELATED"/>
    <property type="match status" value="1"/>
</dbReference>
<dbReference type="GO" id="GO:0006402">
    <property type="term" value="P:mRNA catabolic process"/>
    <property type="evidence" value="ECO:0007669"/>
    <property type="project" value="InterPro"/>
</dbReference>
<dbReference type="STRING" id="218851.A0A2G5F7K7"/>
<feature type="region of interest" description="Disordered" evidence="2">
    <location>
        <begin position="583"/>
        <end position="663"/>
    </location>
</feature>
<reference evidence="3 4" key="1">
    <citation type="submission" date="2017-09" db="EMBL/GenBank/DDBJ databases">
        <title>WGS assembly of Aquilegia coerulea Goldsmith.</title>
        <authorList>
            <person name="Hodges S."/>
            <person name="Kramer E."/>
            <person name="Nordborg M."/>
            <person name="Tomkins J."/>
            <person name="Borevitz J."/>
            <person name="Derieg N."/>
            <person name="Yan J."/>
            <person name="Mihaltcheva S."/>
            <person name="Hayes R.D."/>
            <person name="Rokhsar D."/>
        </authorList>
    </citation>
    <scope>NUCLEOTIDE SEQUENCE [LARGE SCALE GENOMIC DNA]</scope>
    <source>
        <strain evidence="4">cv. Goldsmith</strain>
    </source>
</reference>
<dbReference type="GO" id="GO:0003729">
    <property type="term" value="F:mRNA binding"/>
    <property type="evidence" value="ECO:0007669"/>
    <property type="project" value="InterPro"/>
</dbReference>
<evidence type="ECO:0008006" key="5">
    <source>
        <dbReference type="Google" id="ProtNLM"/>
    </source>
</evidence>
<dbReference type="Proteomes" id="UP000230069">
    <property type="component" value="Unassembled WGS sequence"/>
</dbReference>
<name>A0A2G5F7K7_AQUCA</name>
<dbReference type="Gene3D" id="2.60.120.590">
    <property type="entry name" value="Alpha-ketoglutarate-dependent dioxygenase AlkB-like"/>
    <property type="match status" value="1"/>
</dbReference>
<feature type="compositionally biased region" description="Pro residues" evidence="2">
    <location>
        <begin position="587"/>
        <end position="598"/>
    </location>
</feature>
<protein>
    <recommendedName>
        <fullName evidence="5">Alpha-ketoglutarate-dependent dioxygenase AlkB-like domain-containing protein</fullName>
    </recommendedName>
</protein>